<sequence length="327" mass="34946">MPRGLDLIRLLADGDYHSGAAIAQRLGLSRTAVWKALRKATDHYGLALESAPGRGYRLPTPLELLDPALILGALSIAGGERLARLEIHDQLASTNDRLMADAALSAPAGTVCLAERQTAGRGRRGRTWVSPFGTNLYLSLLWRYPFGPAAVGGVSLAAGAAVAGVLARLGVADLGLKWPNDLLWRHRKLGGLLLEVAGEAQGPSHLVVGLGLNLRLDADQGRAIDQPWADLREALGDAAPGRNRLAAALIEGLLEMLERYGDLGLKPFLDEWAGFDLLRGQRVRLQQGERLIAGDYAGIDPDGALRLHTAEGLQRFHSGEVSVRLGD</sequence>
<feature type="binding site" evidence="6">
    <location>
        <position position="117"/>
    </location>
    <ligand>
        <name>biotin</name>
        <dbReference type="ChEBI" id="CHEBI:57586"/>
    </ligand>
</feature>
<keyword evidence="2 6" id="KW-0547">Nucleotide-binding</keyword>
<keyword evidence="6" id="KW-0805">Transcription regulation</keyword>
<keyword evidence="6" id="KW-0678">Repressor</keyword>
<dbReference type="NCBIfam" id="TIGR00121">
    <property type="entry name" value="birA_ligase"/>
    <property type="match status" value="1"/>
</dbReference>
<evidence type="ECO:0000256" key="4">
    <source>
        <dbReference type="ARBA" id="ARBA00023267"/>
    </source>
</evidence>
<evidence type="ECO:0000256" key="5">
    <source>
        <dbReference type="ARBA" id="ARBA00047846"/>
    </source>
</evidence>
<dbReference type="EC" id="6.3.4.15" evidence="6"/>
<dbReference type="Gene3D" id="1.10.10.10">
    <property type="entry name" value="Winged helix-like DNA-binding domain superfamily/Winged helix DNA-binding domain"/>
    <property type="match status" value="1"/>
</dbReference>
<dbReference type="InterPro" id="IPR004143">
    <property type="entry name" value="BPL_LPL_catalytic"/>
</dbReference>
<organism evidence="8 9">
    <name type="scientific">Candidatus Thiodictyon syntrophicum</name>
    <dbReference type="NCBI Taxonomy" id="1166950"/>
    <lineage>
        <taxon>Bacteria</taxon>
        <taxon>Pseudomonadati</taxon>
        <taxon>Pseudomonadota</taxon>
        <taxon>Gammaproteobacteria</taxon>
        <taxon>Chromatiales</taxon>
        <taxon>Chromatiaceae</taxon>
        <taxon>Thiodictyon</taxon>
    </lineage>
</organism>
<dbReference type="HAMAP" id="MF_00978">
    <property type="entry name" value="Bifunct_BirA"/>
    <property type="match status" value="1"/>
</dbReference>
<name>A0A2K8U707_9GAMM</name>
<dbReference type="InterPro" id="IPR013196">
    <property type="entry name" value="HTH_11"/>
</dbReference>
<comment type="function">
    <text evidence="6">Acts both as a biotin--[acetyl-CoA-carboxylase] ligase and a biotin-operon repressor. In the presence of ATP, BirA activates biotin to form the BirA-biotinyl-5'-adenylate (BirA-bio-5'-AMP or holoBirA) complex. HoloBirA can either transfer the biotinyl moiety to the biotin carboxyl carrier protein (BCCP) subunit of acetyl-CoA carboxylase, or bind to the biotin operator site and inhibit transcription of the operon.</text>
</comment>
<dbReference type="Gene3D" id="2.30.30.100">
    <property type="match status" value="1"/>
</dbReference>
<dbReference type="SUPFAM" id="SSF50037">
    <property type="entry name" value="C-terminal domain of transcriptional repressors"/>
    <property type="match status" value="1"/>
</dbReference>
<keyword evidence="4 6" id="KW-0092">Biotin</keyword>
<accession>A0A2K8U707</accession>
<evidence type="ECO:0000256" key="2">
    <source>
        <dbReference type="ARBA" id="ARBA00022741"/>
    </source>
</evidence>
<dbReference type="PANTHER" id="PTHR12835">
    <property type="entry name" value="BIOTIN PROTEIN LIGASE"/>
    <property type="match status" value="1"/>
</dbReference>
<dbReference type="Proteomes" id="UP000232638">
    <property type="component" value="Chromosome"/>
</dbReference>
<dbReference type="GO" id="GO:0004077">
    <property type="term" value="F:biotin--[biotin carboxyl-carrier protein] ligase activity"/>
    <property type="evidence" value="ECO:0007669"/>
    <property type="project" value="UniProtKB-UniRule"/>
</dbReference>
<evidence type="ECO:0000313" key="9">
    <source>
        <dbReference type="Proteomes" id="UP000232638"/>
    </source>
</evidence>
<dbReference type="NCBIfam" id="NF008847">
    <property type="entry name" value="PRK11886.1-2"/>
    <property type="match status" value="1"/>
</dbReference>
<feature type="binding site" evidence="6">
    <location>
        <begin position="93"/>
        <end position="95"/>
    </location>
    <ligand>
        <name>biotin</name>
        <dbReference type="ChEBI" id="CHEBI:57586"/>
    </ligand>
</feature>
<dbReference type="CDD" id="cd16442">
    <property type="entry name" value="BPL"/>
    <property type="match status" value="1"/>
</dbReference>
<dbReference type="InterPro" id="IPR004408">
    <property type="entry name" value="Biotin_CoA_COase_ligase"/>
</dbReference>
<dbReference type="OrthoDB" id="9807064at2"/>
<dbReference type="GO" id="GO:0006355">
    <property type="term" value="P:regulation of DNA-templated transcription"/>
    <property type="evidence" value="ECO:0007669"/>
    <property type="project" value="UniProtKB-UniRule"/>
</dbReference>
<gene>
    <name evidence="6" type="primary">birA</name>
    <name evidence="8" type="ORF">THSYN_07615</name>
</gene>
<dbReference type="Gene3D" id="3.30.930.10">
    <property type="entry name" value="Bira Bifunctional Protein, Domain 2"/>
    <property type="match status" value="1"/>
</dbReference>
<dbReference type="PANTHER" id="PTHR12835:SF5">
    <property type="entry name" value="BIOTIN--PROTEIN LIGASE"/>
    <property type="match status" value="1"/>
</dbReference>
<dbReference type="Pfam" id="PF03099">
    <property type="entry name" value="BPL_LplA_LipB"/>
    <property type="match status" value="1"/>
</dbReference>
<dbReference type="SUPFAM" id="SSF55681">
    <property type="entry name" value="Class II aaRS and biotin synthetases"/>
    <property type="match status" value="1"/>
</dbReference>
<evidence type="ECO:0000256" key="1">
    <source>
        <dbReference type="ARBA" id="ARBA00022598"/>
    </source>
</evidence>
<dbReference type="InterPro" id="IPR045864">
    <property type="entry name" value="aa-tRNA-synth_II/BPL/LPL"/>
</dbReference>
<keyword evidence="6" id="KW-0238">DNA-binding</keyword>
<keyword evidence="9" id="KW-1185">Reference proteome</keyword>
<comment type="catalytic activity">
    <reaction evidence="5 6">
        <text>biotin + L-lysyl-[protein] + ATP = N(6)-biotinyl-L-lysyl-[protein] + AMP + diphosphate + H(+)</text>
        <dbReference type="Rhea" id="RHEA:11756"/>
        <dbReference type="Rhea" id="RHEA-COMP:9752"/>
        <dbReference type="Rhea" id="RHEA-COMP:10505"/>
        <dbReference type="ChEBI" id="CHEBI:15378"/>
        <dbReference type="ChEBI" id="CHEBI:29969"/>
        <dbReference type="ChEBI" id="CHEBI:30616"/>
        <dbReference type="ChEBI" id="CHEBI:33019"/>
        <dbReference type="ChEBI" id="CHEBI:57586"/>
        <dbReference type="ChEBI" id="CHEBI:83144"/>
        <dbReference type="ChEBI" id="CHEBI:456215"/>
        <dbReference type="EC" id="6.3.4.15"/>
    </reaction>
</comment>
<dbReference type="InterPro" id="IPR008988">
    <property type="entry name" value="Transcriptional_repressor_C"/>
</dbReference>
<evidence type="ECO:0000313" key="8">
    <source>
        <dbReference type="EMBL" id="AUB80831.1"/>
    </source>
</evidence>
<keyword evidence="6" id="KW-0804">Transcription</keyword>
<comment type="similarity">
    <text evidence="6">Belongs to the biotin--protein ligase family.</text>
</comment>
<dbReference type="AlphaFoldDB" id="A0A2K8U707"/>
<dbReference type="InterPro" id="IPR030855">
    <property type="entry name" value="Bifunct_BirA"/>
</dbReference>
<dbReference type="EMBL" id="CP020370">
    <property type="protein sequence ID" value="AUB80831.1"/>
    <property type="molecule type" value="Genomic_DNA"/>
</dbReference>
<feature type="DNA-binding region" description="H-T-H motif" evidence="6">
    <location>
        <begin position="19"/>
        <end position="38"/>
    </location>
</feature>
<dbReference type="KEGG" id="tsy:THSYN_07615"/>
<dbReference type="Pfam" id="PF08279">
    <property type="entry name" value="HTH_11"/>
    <property type="match status" value="1"/>
</dbReference>
<proteinExistence type="inferred from homology"/>
<feature type="binding site" evidence="6">
    <location>
        <position position="188"/>
    </location>
    <ligand>
        <name>biotin</name>
        <dbReference type="ChEBI" id="CHEBI:57586"/>
    </ligand>
</feature>
<dbReference type="InterPro" id="IPR003142">
    <property type="entry name" value="BPL_C"/>
</dbReference>
<feature type="binding site" evidence="6">
    <location>
        <begin position="121"/>
        <end position="123"/>
    </location>
    <ligand>
        <name>biotin</name>
        <dbReference type="ChEBI" id="CHEBI:57586"/>
    </ligand>
</feature>
<reference evidence="8 9" key="1">
    <citation type="submission" date="2017-03" db="EMBL/GenBank/DDBJ databases">
        <title>Complete genome sequence of Candidatus 'Thiodictyon syntrophicum' sp. nov. strain Cad16T, a photolithoautotroph purple sulfur bacterium isolated from an alpine meromictic lake.</title>
        <authorList>
            <person name="Luedin S.M."/>
            <person name="Pothier J.F."/>
            <person name="Danza F."/>
            <person name="Storelli N."/>
            <person name="Wittwer M."/>
            <person name="Tonolla M."/>
        </authorList>
    </citation>
    <scope>NUCLEOTIDE SEQUENCE [LARGE SCALE GENOMIC DNA]</scope>
    <source>
        <strain evidence="8 9">Cad16T</strain>
    </source>
</reference>
<dbReference type="PROSITE" id="PS51733">
    <property type="entry name" value="BPL_LPL_CATALYTIC"/>
    <property type="match status" value="1"/>
</dbReference>
<protein>
    <recommendedName>
        <fullName evidence="6">Bifunctional ligase/repressor BirA</fullName>
    </recommendedName>
    <alternativeName>
        <fullName evidence="6">Biotin operon repressor</fullName>
    </alternativeName>
    <alternativeName>
        <fullName evidence="6">Biotin--[acetyl-CoA-carboxylase] ligase</fullName>
        <ecNumber evidence="6">6.3.4.15</ecNumber>
    </alternativeName>
    <alternativeName>
        <fullName evidence="6">Biotin--protein ligase</fullName>
    </alternativeName>
    <alternativeName>
        <fullName evidence="6">Biotin-[acetyl-CoA carboxylase] synthetase</fullName>
    </alternativeName>
</protein>
<evidence type="ECO:0000256" key="6">
    <source>
        <dbReference type="HAMAP-Rule" id="MF_00978"/>
    </source>
</evidence>
<evidence type="ECO:0000256" key="3">
    <source>
        <dbReference type="ARBA" id="ARBA00022840"/>
    </source>
</evidence>
<keyword evidence="3 6" id="KW-0067">ATP-binding</keyword>
<dbReference type="SUPFAM" id="SSF46785">
    <property type="entry name" value="Winged helix' DNA-binding domain"/>
    <property type="match status" value="1"/>
</dbReference>
<dbReference type="GO" id="GO:0005737">
    <property type="term" value="C:cytoplasm"/>
    <property type="evidence" value="ECO:0007669"/>
    <property type="project" value="TreeGrafter"/>
</dbReference>
<dbReference type="InterPro" id="IPR036390">
    <property type="entry name" value="WH_DNA-bd_sf"/>
</dbReference>
<keyword evidence="1 6" id="KW-0436">Ligase</keyword>
<dbReference type="GO" id="GO:0005524">
    <property type="term" value="F:ATP binding"/>
    <property type="evidence" value="ECO:0007669"/>
    <property type="project" value="UniProtKB-UniRule"/>
</dbReference>
<dbReference type="InterPro" id="IPR036388">
    <property type="entry name" value="WH-like_DNA-bd_sf"/>
</dbReference>
<dbReference type="Pfam" id="PF02237">
    <property type="entry name" value="BPL_C"/>
    <property type="match status" value="1"/>
</dbReference>
<feature type="domain" description="BPL/LPL catalytic" evidence="7">
    <location>
        <begin position="77"/>
        <end position="261"/>
    </location>
</feature>
<dbReference type="RefSeq" id="WP_100918617.1">
    <property type="nucleotide sequence ID" value="NZ_CP020370.1"/>
</dbReference>
<dbReference type="GO" id="GO:0003677">
    <property type="term" value="F:DNA binding"/>
    <property type="evidence" value="ECO:0007669"/>
    <property type="project" value="UniProtKB-UniRule"/>
</dbReference>
<evidence type="ECO:0000259" key="7">
    <source>
        <dbReference type="PROSITE" id="PS51733"/>
    </source>
</evidence>